<accession>A0ABX0YCW6</accession>
<name>A0ABX0YCW6_9PSED</name>
<gene>
    <name evidence="3" type="ORF">HBH25_03465</name>
</gene>
<evidence type="ECO:0000256" key="1">
    <source>
        <dbReference type="SAM" id="MobiDB-lite"/>
    </source>
</evidence>
<evidence type="ECO:0000313" key="4">
    <source>
        <dbReference type="Proteomes" id="UP000746535"/>
    </source>
</evidence>
<organism evidence="3 4">
    <name type="scientific">Pseudomonas quercus</name>
    <dbReference type="NCBI Taxonomy" id="2722792"/>
    <lineage>
        <taxon>Bacteria</taxon>
        <taxon>Pseudomonadati</taxon>
        <taxon>Pseudomonadota</taxon>
        <taxon>Gammaproteobacteria</taxon>
        <taxon>Pseudomonadales</taxon>
        <taxon>Pseudomonadaceae</taxon>
        <taxon>Pseudomonas</taxon>
    </lineage>
</organism>
<dbReference type="PANTHER" id="PTHR39335:SF1">
    <property type="entry name" value="BLL4220 PROTEIN"/>
    <property type="match status" value="1"/>
</dbReference>
<proteinExistence type="predicted"/>
<keyword evidence="2" id="KW-0732">Signal</keyword>
<reference evidence="3 4" key="1">
    <citation type="submission" date="2020-03" db="EMBL/GenBank/DDBJ databases">
        <authorList>
            <person name="Wang L."/>
            <person name="He N."/>
            <person name="Li Y."/>
            <person name="Fang Y."/>
            <person name="Zhang F."/>
        </authorList>
    </citation>
    <scope>NUCLEOTIDE SEQUENCE [LARGE SCALE GENOMIC DNA]</scope>
    <source>
        <strain evidence="4">hsmgli-8</strain>
    </source>
</reference>
<feature type="signal peptide" evidence="2">
    <location>
        <begin position="1"/>
        <end position="21"/>
    </location>
</feature>
<dbReference type="PANTHER" id="PTHR39335">
    <property type="entry name" value="BLL4220 PROTEIN"/>
    <property type="match status" value="1"/>
</dbReference>
<feature type="chain" id="PRO_5045146076" description="Lipoprotein with Yx(FWY)xxD motif" evidence="2">
    <location>
        <begin position="22"/>
        <end position="125"/>
    </location>
</feature>
<dbReference type="InterPro" id="IPR005297">
    <property type="entry name" value="Lipoprotein_repeat"/>
</dbReference>
<evidence type="ECO:0000256" key="2">
    <source>
        <dbReference type="SAM" id="SignalP"/>
    </source>
</evidence>
<keyword evidence="4" id="KW-1185">Reference proteome</keyword>
<comment type="caution">
    <text evidence="3">The sequence shown here is derived from an EMBL/GenBank/DDBJ whole genome shotgun (WGS) entry which is preliminary data.</text>
</comment>
<dbReference type="RefSeq" id="WP_168081576.1">
    <property type="nucleotide sequence ID" value="NZ_JAAVJI010000002.1"/>
</dbReference>
<feature type="region of interest" description="Disordered" evidence="1">
    <location>
        <begin position="105"/>
        <end position="125"/>
    </location>
</feature>
<dbReference type="InterPro" id="IPR014558">
    <property type="entry name" value="UCP029720"/>
</dbReference>
<dbReference type="EMBL" id="JAAVJI010000002">
    <property type="protein sequence ID" value="NJO99917.1"/>
    <property type="molecule type" value="Genomic_DNA"/>
</dbReference>
<protein>
    <recommendedName>
        <fullName evidence="5">Lipoprotein with Yx(FWY)xxD motif</fullName>
    </recommendedName>
</protein>
<dbReference type="PIRSF" id="PIRSF029720">
    <property type="entry name" value="UCP029720"/>
    <property type="match status" value="1"/>
</dbReference>
<dbReference type="Proteomes" id="UP000746535">
    <property type="component" value="Unassembled WGS sequence"/>
</dbReference>
<evidence type="ECO:0008006" key="5">
    <source>
        <dbReference type="Google" id="ProtNLM"/>
    </source>
</evidence>
<dbReference type="Pfam" id="PF03640">
    <property type="entry name" value="Lipoprotein_15"/>
    <property type="match status" value="2"/>
</dbReference>
<sequence length="125" mass="13578">MKRIALPALFAIACLAATAQAAEPAKTVTTDKGAVWVDDKGQALYTYDEDMTGMSMCNGKCVENWPAFVAQTGAVPEGDWTLVKRNDGRQQWAYKDKPLYTWKNDAKPGDVTGDGKGGVWHVAKP</sequence>
<evidence type="ECO:0000313" key="3">
    <source>
        <dbReference type="EMBL" id="NJO99917.1"/>
    </source>
</evidence>